<dbReference type="Pfam" id="PF13181">
    <property type="entry name" value="TPR_8"/>
    <property type="match status" value="1"/>
</dbReference>
<dbReference type="Gene3D" id="1.25.40.10">
    <property type="entry name" value="Tetratricopeptide repeat domain"/>
    <property type="match status" value="1"/>
</dbReference>
<dbReference type="Proteomes" id="UP001454036">
    <property type="component" value="Unassembled WGS sequence"/>
</dbReference>
<evidence type="ECO:0000313" key="2">
    <source>
        <dbReference type="EMBL" id="GAA0185010.1"/>
    </source>
</evidence>
<dbReference type="AlphaFoldDB" id="A0AAV3RWK6"/>
<dbReference type="PANTHER" id="PTHR46284">
    <property type="entry name" value="PROTEIN KINESIN LIGHT CHAIN-RELATED 3"/>
    <property type="match status" value="1"/>
</dbReference>
<dbReference type="InterPro" id="IPR011990">
    <property type="entry name" value="TPR-like_helical_dom_sf"/>
</dbReference>
<dbReference type="SUPFAM" id="SSF48452">
    <property type="entry name" value="TPR-like"/>
    <property type="match status" value="1"/>
</dbReference>
<feature type="compositionally biased region" description="Polar residues" evidence="1">
    <location>
        <begin position="136"/>
        <end position="153"/>
    </location>
</feature>
<dbReference type="PANTHER" id="PTHR46284:SF1">
    <property type="entry name" value="PROTEIN KINESIN LIGHT CHAIN-RELATED 2"/>
    <property type="match status" value="1"/>
</dbReference>
<evidence type="ECO:0000256" key="1">
    <source>
        <dbReference type="SAM" id="MobiDB-lite"/>
    </source>
</evidence>
<feature type="region of interest" description="Disordered" evidence="1">
    <location>
        <begin position="77"/>
        <end position="178"/>
    </location>
</feature>
<dbReference type="InterPro" id="IPR019734">
    <property type="entry name" value="TPR_rpt"/>
</dbReference>
<evidence type="ECO:0000313" key="3">
    <source>
        <dbReference type="Proteomes" id="UP001454036"/>
    </source>
</evidence>
<feature type="region of interest" description="Disordered" evidence="1">
    <location>
        <begin position="1"/>
        <end position="34"/>
    </location>
</feature>
<feature type="compositionally biased region" description="Basic and acidic residues" evidence="1">
    <location>
        <begin position="77"/>
        <end position="122"/>
    </location>
</feature>
<keyword evidence="3" id="KW-1185">Reference proteome</keyword>
<gene>
    <name evidence="2" type="ORF">LIER_32298</name>
</gene>
<proteinExistence type="predicted"/>
<sequence length="447" mass="49865">MEGLHENNGAKESSGMSPRSPLSTYTRGTDSMDLTMDGAIDTSIEQLYNNVHEMQCSDNSPSSRSLMSYGGESRIDSELRFLAGGDHEEMEEKKEVGEENGDDRDGVLDEEKKCNDDKKGDGDEMCTSKIEPVSLEQENGVLQPSLSSEPSTKPNRKSRSFHNRPPTLKQGASSKKLNTVSSLKAKQLLSSGDNPQKVLKVVVRAMNSFEKSANKKPNLEYVMCLHIIAALYCRLDKYAVAIPLLERSIEVPLMDLGENHALAKFSGCMQLGDTYAILGQIENSILCYRAGLEIQRQVLGEGDTRFGETCRKNVYLLFRKKQQIGDFLGLFVIARGTMKQPLSIMFWQAWHWLPMAVASVDCNIGDAYLSLAKYTFKAAKGENHPSIASVFVRLADLYKMLRRYIHQVNDGERNKRNIGYILKDIGVNSISINFTNKNMGLEKSVCT</sequence>
<protein>
    <submittedName>
        <fullName evidence="2">Microtubule binding motor protein</fullName>
    </submittedName>
</protein>
<name>A0AAV3RWK6_LITER</name>
<dbReference type="EMBL" id="BAABME010012346">
    <property type="protein sequence ID" value="GAA0185010.1"/>
    <property type="molecule type" value="Genomic_DNA"/>
</dbReference>
<reference evidence="2 3" key="1">
    <citation type="submission" date="2024-01" db="EMBL/GenBank/DDBJ databases">
        <title>The complete chloroplast genome sequence of Lithospermum erythrorhizon: insights into the phylogenetic relationship among Boraginaceae species and the maternal lineages of purple gromwells.</title>
        <authorList>
            <person name="Okada T."/>
            <person name="Watanabe K."/>
        </authorList>
    </citation>
    <scope>NUCLEOTIDE SEQUENCE [LARGE SCALE GENOMIC DNA]</scope>
</reference>
<feature type="compositionally biased region" description="Polar residues" evidence="1">
    <location>
        <begin position="10"/>
        <end position="29"/>
    </location>
</feature>
<comment type="caution">
    <text evidence="2">The sequence shown here is derived from an EMBL/GenBank/DDBJ whole genome shotgun (WGS) entry which is preliminary data.</text>
</comment>
<accession>A0AAV3RWK6</accession>
<organism evidence="2 3">
    <name type="scientific">Lithospermum erythrorhizon</name>
    <name type="common">Purple gromwell</name>
    <name type="synonym">Lithospermum officinale var. erythrorhizon</name>
    <dbReference type="NCBI Taxonomy" id="34254"/>
    <lineage>
        <taxon>Eukaryota</taxon>
        <taxon>Viridiplantae</taxon>
        <taxon>Streptophyta</taxon>
        <taxon>Embryophyta</taxon>
        <taxon>Tracheophyta</taxon>
        <taxon>Spermatophyta</taxon>
        <taxon>Magnoliopsida</taxon>
        <taxon>eudicotyledons</taxon>
        <taxon>Gunneridae</taxon>
        <taxon>Pentapetalae</taxon>
        <taxon>asterids</taxon>
        <taxon>lamiids</taxon>
        <taxon>Boraginales</taxon>
        <taxon>Boraginaceae</taxon>
        <taxon>Boraginoideae</taxon>
        <taxon>Lithospermeae</taxon>
        <taxon>Lithospermum</taxon>
    </lineage>
</organism>